<dbReference type="RefSeq" id="WP_011317409.1">
    <property type="nucleotide sequence ID" value="NZ_JACKZP010000149.1"/>
</dbReference>
<evidence type="ECO:0000256" key="9">
    <source>
        <dbReference type="ARBA" id="ARBA00023014"/>
    </source>
</evidence>
<evidence type="ECO:0000256" key="11">
    <source>
        <dbReference type="SAM" id="Phobius"/>
    </source>
</evidence>
<feature type="domain" description="Rieske" evidence="12">
    <location>
        <begin position="27"/>
        <end position="136"/>
    </location>
</feature>
<keyword evidence="9" id="KW-0411">Iron-sulfur</keyword>
<dbReference type="InterPro" id="IPR036922">
    <property type="entry name" value="Rieske_2Fe-2S_sf"/>
</dbReference>
<feature type="transmembrane region" description="Helical" evidence="11">
    <location>
        <begin position="419"/>
        <end position="439"/>
    </location>
</feature>
<evidence type="ECO:0000256" key="2">
    <source>
        <dbReference type="ARBA" id="ARBA00022692"/>
    </source>
</evidence>
<dbReference type="InterPro" id="IPR017941">
    <property type="entry name" value="Rieske_2Fe-2S"/>
</dbReference>
<protein>
    <submittedName>
        <fullName evidence="13">Rieske 2Fe-2S domain-containing protein</fullName>
    </submittedName>
</protein>
<name>A0ABR6SF62_ANAVA</name>
<dbReference type="PANTHER" id="PTHR21266:SF32">
    <property type="entry name" value="CHOLESTEROL 7-DESATURASE NVD"/>
    <property type="match status" value="1"/>
</dbReference>
<dbReference type="SUPFAM" id="SSF55961">
    <property type="entry name" value="Bet v1-like"/>
    <property type="match status" value="1"/>
</dbReference>
<gene>
    <name evidence="13" type="ORF">GNE12_24145</name>
</gene>
<dbReference type="Gene3D" id="2.102.10.10">
    <property type="entry name" value="Rieske [2Fe-2S] iron-sulphur domain"/>
    <property type="match status" value="1"/>
</dbReference>
<organism evidence="13 14">
    <name type="scientific">Trichormus variabilis N2B</name>
    <dbReference type="NCBI Taxonomy" id="2681315"/>
    <lineage>
        <taxon>Bacteria</taxon>
        <taxon>Bacillati</taxon>
        <taxon>Cyanobacteriota</taxon>
        <taxon>Cyanophyceae</taxon>
        <taxon>Nostocales</taxon>
        <taxon>Nostocaceae</taxon>
        <taxon>Trichormus</taxon>
    </lineage>
</organism>
<evidence type="ECO:0000256" key="6">
    <source>
        <dbReference type="ARBA" id="ARBA00022989"/>
    </source>
</evidence>
<keyword evidence="14" id="KW-1185">Reference proteome</keyword>
<dbReference type="GeneID" id="58723192"/>
<dbReference type="CDD" id="cd03480">
    <property type="entry name" value="Rieske_RO_Alpha_PaO"/>
    <property type="match status" value="1"/>
</dbReference>
<keyword evidence="3" id="KW-0001">2Fe-2S</keyword>
<dbReference type="InterPro" id="IPR050584">
    <property type="entry name" value="Cholesterol_7-desaturase"/>
</dbReference>
<dbReference type="PROSITE" id="PS51296">
    <property type="entry name" value="RIESKE"/>
    <property type="match status" value="1"/>
</dbReference>
<evidence type="ECO:0000256" key="8">
    <source>
        <dbReference type="ARBA" id="ARBA00023004"/>
    </source>
</evidence>
<dbReference type="EMBL" id="JACKZP010000149">
    <property type="protein sequence ID" value="MBC1305008.1"/>
    <property type="molecule type" value="Genomic_DNA"/>
</dbReference>
<evidence type="ECO:0000259" key="12">
    <source>
        <dbReference type="PROSITE" id="PS51296"/>
    </source>
</evidence>
<evidence type="ECO:0000256" key="4">
    <source>
        <dbReference type="ARBA" id="ARBA00022723"/>
    </source>
</evidence>
<keyword evidence="6 11" id="KW-1133">Transmembrane helix</keyword>
<reference evidence="13 14" key="1">
    <citation type="submission" date="2019-11" db="EMBL/GenBank/DDBJ databases">
        <title>Comparison of genomes from free-living endosymbiotic cyanobacteria isolated from Azolla.</title>
        <authorList>
            <person name="Thiel T."/>
            <person name="Pratte B."/>
        </authorList>
    </citation>
    <scope>NUCLEOTIDE SEQUENCE [LARGE SCALE GENOMIC DNA]</scope>
    <source>
        <strain evidence="13 14">N2B</strain>
    </source>
</reference>
<keyword evidence="4" id="KW-0479">Metal-binding</keyword>
<dbReference type="PANTHER" id="PTHR21266">
    <property type="entry name" value="IRON-SULFUR DOMAIN CONTAINING PROTEIN"/>
    <property type="match status" value="1"/>
</dbReference>
<keyword evidence="7" id="KW-0560">Oxidoreductase</keyword>
<evidence type="ECO:0000256" key="1">
    <source>
        <dbReference type="ARBA" id="ARBA00004370"/>
    </source>
</evidence>
<evidence type="ECO:0000313" key="13">
    <source>
        <dbReference type="EMBL" id="MBC1305008.1"/>
    </source>
</evidence>
<dbReference type="Pfam" id="PF00355">
    <property type="entry name" value="Rieske"/>
    <property type="match status" value="1"/>
</dbReference>
<proteinExistence type="predicted"/>
<keyword evidence="8" id="KW-0408">Iron</keyword>
<keyword evidence="5" id="KW-0809">Transit peptide</keyword>
<dbReference type="InterPro" id="IPR013626">
    <property type="entry name" value="PaO"/>
</dbReference>
<keyword evidence="2 11" id="KW-0812">Transmembrane</keyword>
<dbReference type="SUPFAM" id="SSF50022">
    <property type="entry name" value="ISP domain"/>
    <property type="match status" value="1"/>
</dbReference>
<evidence type="ECO:0000256" key="5">
    <source>
        <dbReference type="ARBA" id="ARBA00022946"/>
    </source>
</evidence>
<evidence type="ECO:0000256" key="3">
    <source>
        <dbReference type="ARBA" id="ARBA00022714"/>
    </source>
</evidence>
<comment type="subcellular location">
    <subcellularLocation>
        <location evidence="1">Membrane</location>
    </subcellularLocation>
</comment>
<accession>A0ABR6SF62</accession>
<feature type="transmembrane region" description="Helical" evidence="11">
    <location>
        <begin position="392"/>
        <end position="413"/>
    </location>
</feature>
<dbReference type="Proteomes" id="UP000570851">
    <property type="component" value="Unassembled WGS sequence"/>
</dbReference>
<sequence length="460" mass="52343">MVNTNPTLEQILPGGSDPHSFDWHEAWYPVHYLEDLDKSKPTAFTLLGKDIVIWWDQQSQTWQAFEDQCPHRLAPLSEGRINEEGLLECPYHGWSFAGDGSCQRIPQQPEGGQAETSQRACVTSWLTTERQGMLFVYIGNPENAAKTKIPVVEPLEESPDGWVIINTFRDVPYDALTLLENILDPSHLAYTHHKTVGNRKNAAPLELEVVVSGKHGFKGVWHQSIKAGQSELSTTFVAPALMWHDINSERGRILTVVYATPIRKGECRLFARFPFKFPSKLPGIFIKLRPRWYYHLGQNGVLEDDQIFLHYQERYLQAKGGSPNFTKAFYLPTKADSFVFELRQWVNNYNAEPFPGQAFSQAIPKEQLLERYYSHTIKCASCRNALAKIQKLRLWSGVITVISLVSTPLITLFFDASSIPAILIETVTPITFAVIWRGLSKLEKQFYEGRIIPPRNLPNS</sequence>
<evidence type="ECO:0000313" key="14">
    <source>
        <dbReference type="Proteomes" id="UP000570851"/>
    </source>
</evidence>
<comment type="caution">
    <text evidence="13">The sequence shown here is derived from an EMBL/GenBank/DDBJ whole genome shotgun (WGS) entry which is preliminary data.</text>
</comment>
<evidence type="ECO:0000256" key="7">
    <source>
        <dbReference type="ARBA" id="ARBA00023002"/>
    </source>
</evidence>
<dbReference type="Gene3D" id="3.90.380.10">
    <property type="entry name" value="Naphthalene 1,2-dioxygenase Alpha Subunit, Chain A, domain 1"/>
    <property type="match status" value="1"/>
</dbReference>
<evidence type="ECO:0000256" key="10">
    <source>
        <dbReference type="ARBA" id="ARBA00023136"/>
    </source>
</evidence>
<keyword evidence="10 11" id="KW-0472">Membrane</keyword>
<dbReference type="Pfam" id="PF08417">
    <property type="entry name" value="PaO"/>
    <property type="match status" value="1"/>
</dbReference>